<evidence type="ECO:0000313" key="4">
    <source>
        <dbReference type="EMBL" id="KRO37600.1"/>
    </source>
</evidence>
<dbReference type="Pfam" id="PF03641">
    <property type="entry name" value="Lysine_decarbox"/>
    <property type="match status" value="1"/>
</dbReference>
<comment type="catalytic activity">
    <reaction evidence="1">
        <text>AMP + H2O = D-ribose 5-phosphate + adenine</text>
        <dbReference type="Rhea" id="RHEA:20129"/>
        <dbReference type="ChEBI" id="CHEBI:15377"/>
        <dbReference type="ChEBI" id="CHEBI:16708"/>
        <dbReference type="ChEBI" id="CHEBI:78346"/>
        <dbReference type="ChEBI" id="CHEBI:456215"/>
        <dbReference type="EC" id="3.2.2.4"/>
    </reaction>
</comment>
<dbReference type="GO" id="GO:0008714">
    <property type="term" value="F:AMP nucleosidase activity"/>
    <property type="evidence" value="ECO:0007669"/>
    <property type="project" value="UniProtKB-EC"/>
</dbReference>
<evidence type="ECO:0000256" key="2">
    <source>
        <dbReference type="ARBA" id="ARBA00011985"/>
    </source>
</evidence>
<dbReference type="Gene3D" id="3.40.50.450">
    <property type="match status" value="1"/>
</dbReference>
<evidence type="ECO:0000256" key="3">
    <source>
        <dbReference type="ARBA" id="ARBA00031983"/>
    </source>
</evidence>
<proteinExistence type="predicted"/>
<reference evidence="5" key="1">
    <citation type="submission" date="2015-10" db="EMBL/GenBank/DDBJ databases">
        <title>Metagenome-Assembled Genomes uncover a global brackish microbiome.</title>
        <authorList>
            <person name="Hugerth L.W."/>
            <person name="Larsson J."/>
            <person name="Alneberg J."/>
            <person name="Lindh M.V."/>
            <person name="Legrand C."/>
            <person name="Pinhassi J."/>
            <person name="Andersson A."/>
        </authorList>
    </citation>
    <scope>NUCLEOTIDE SEQUENCE [LARGE SCALE GENOMIC DNA]</scope>
</reference>
<dbReference type="InterPro" id="IPR031100">
    <property type="entry name" value="LOG_fam"/>
</dbReference>
<evidence type="ECO:0000313" key="5">
    <source>
        <dbReference type="Proteomes" id="UP000050874"/>
    </source>
</evidence>
<protein>
    <recommendedName>
        <fullName evidence="3">AMP nucleosidase</fullName>
        <ecNumber evidence="2">3.2.2.4</ecNumber>
    </recommendedName>
    <alternativeName>
        <fullName evidence="3">AMP nucleosidase</fullName>
    </alternativeName>
</protein>
<sequence length="258" mass="29161">MTKPSKTKTPPILKAFENLDFLASTEARPLRILSEYLYPKLQLEEQNIKDTIVIFGSARAPSPEDLSGDARLSKNIKLAEYYDATRELSKRLTEWSMNLDGEGQKYVVCSGGGPGIMIAANRGASDVGGKSMALRISLPFENVPNPYVTPELDLEFHYFFTRKFWFTYPAKALVIMPGGFGTLDEFFEILTLIQTKIITKHLPIVLFGKEYWSNLINFETLIEFGTIDRDDLDLFFITSSVDDAFIHITSRLNLSHAE</sequence>
<accession>A0A0R2PL19</accession>
<dbReference type="SUPFAM" id="SSF102405">
    <property type="entry name" value="MCP/YpsA-like"/>
    <property type="match status" value="1"/>
</dbReference>
<dbReference type="Proteomes" id="UP000050874">
    <property type="component" value="Unassembled WGS sequence"/>
</dbReference>
<evidence type="ECO:0000256" key="1">
    <source>
        <dbReference type="ARBA" id="ARBA00000274"/>
    </source>
</evidence>
<dbReference type="PANTHER" id="PTHR43393:SF3">
    <property type="entry name" value="LYSINE DECARBOXYLASE-LIKE PROTEIN"/>
    <property type="match status" value="1"/>
</dbReference>
<dbReference type="GO" id="GO:0005829">
    <property type="term" value="C:cytosol"/>
    <property type="evidence" value="ECO:0007669"/>
    <property type="project" value="TreeGrafter"/>
</dbReference>
<dbReference type="AlphaFoldDB" id="A0A0R2PL19"/>
<dbReference type="InterPro" id="IPR052341">
    <property type="entry name" value="LOG_family_nucleotidases"/>
</dbReference>
<dbReference type="EMBL" id="LIAV01000400">
    <property type="protein sequence ID" value="KRO37600.1"/>
    <property type="molecule type" value="Genomic_DNA"/>
</dbReference>
<gene>
    <name evidence="4" type="ORF">ABR63_08335</name>
</gene>
<dbReference type="EC" id="3.2.2.4" evidence="2"/>
<dbReference type="PANTHER" id="PTHR43393">
    <property type="entry name" value="CYTOKININ RIBOSIDE 5'-MONOPHOSPHATE PHOSPHORIBOHYDROLASE"/>
    <property type="match status" value="1"/>
</dbReference>
<name>A0A0R2PL19_9GAMM</name>
<organism evidence="4 5">
    <name type="scientific">SAR86 cluster bacterium BACL1 MAG-120920-bin57</name>
    <dbReference type="NCBI Taxonomy" id="1655571"/>
    <lineage>
        <taxon>Bacteria</taxon>
        <taxon>Pseudomonadati</taxon>
        <taxon>Pseudomonadota</taxon>
        <taxon>Gammaproteobacteria</taxon>
        <taxon>SAR86 cluster</taxon>
    </lineage>
</organism>
<comment type="caution">
    <text evidence="4">The sequence shown here is derived from an EMBL/GenBank/DDBJ whole genome shotgun (WGS) entry which is preliminary data.</text>
</comment>